<dbReference type="STRING" id="641147.HMPREF9021_01836"/>
<name>V9HKD2_9NEIS</name>
<organism evidence="2 3">
    <name type="scientific">Simonsiella muelleri ATCC 29453</name>
    <dbReference type="NCBI Taxonomy" id="641147"/>
    <lineage>
        <taxon>Bacteria</taxon>
        <taxon>Pseudomonadati</taxon>
        <taxon>Pseudomonadota</taxon>
        <taxon>Betaproteobacteria</taxon>
        <taxon>Neisseriales</taxon>
        <taxon>Neisseriaceae</taxon>
        <taxon>Simonsiella</taxon>
    </lineage>
</organism>
<dbReference type="AlphaFoldDB" id="V9HKD2"/>
<dbReference type="InterPro" id="IPR047814">
    <property type="entry name" value="TfpX/TfpZ-like"/>
</dbReference>
<dbReference type="OrthoDB" id="8613597at2"/>
<feature type="transmembrane region" description="Helical" evidence="1">
    <location>
        <begin position="12"/>
        <end position="35"/>
    </location>
</feature>
<accession>V9HKD2</accession>
<dbReference type="NCBIfam" id="NF041437">
    <property type="entry name" value="TfpZ"/>
    <property type="match status" value="1"/>
</dbReference>
<feature type="transmembrane region" description="Helical" evidence="1">
    <location>
        <begin position="47"/>
        <end position="68"/>
    </location>
</feature>
<evidence type="ECO:0000256" key="1">
    <source>
        <dbReference type="SAM" id="Phobius"/>
    </source>
</evidence>
<dbReference type="HOGENOM" id="CLU_091377_1_0_4"/>
<dbReference type="Proteomes" id="UP000017813">
    <property type="component" value="Unassembled WGS sequence"/>
</dbReference>
<dbReference type="EMBL" id="ADCY02000052">
    <property type="protein sequence ID" value="EFG30339.1"/>
    <property type="molecule type" value="Genomic_DNA"/>
</dbReference>
<dbReference type="KEGG" id="smur:BWP33_11935"/>
<keyword evidence="3" id="KW-1185">Reference proteome</keyword>
<keyword evidence="1" id="KW-1133">Transmembrane helix</keyword>
<gene>
    <name evidence="2" type="ORF">HMPREF9021_01836</name>
</gene>
<proteinExistence type="predicted"/>
<keyword evidence="1" id="KW-0812">Transmembrane</keyword>
<reference evidence="2 3" key="1">
    <citation type="submission" date="2010-03" db="EMBL/GenBank/DDBJ databases">
        <authorList>
            <consortium name="The Broad Institute Genome Sequencing Platform"/>
            <person name="Ward D."/>
            <person name="Earl A."/>
            <person name="Feldgarden M."/>
            <person name="Gevers D."/>
            <person name="Young S."/>
            <person name="Zeng Q."/>
            <person name="Koehrsen M."/>
            <person name="Alvarado L."/>
            <person name="Berlin A.M."/>
            <person name="Borenstein D."/>
            <person name="Chapman S.B."/>
            <person name="Chen Z."/>
            <person name="Engels R."/>
            <person name="Freedman E."/>
            <person name="Gellesch M."/>
            <person name="Goldberg J."/>
            <person name="Griggs A."/>
            <person name="Gujja S."/>
            <person name="Heilman E.R."/>
            <person name="Heiman D.I."/>
            <person name="Hepburn T.A."/>
            <person name="Howarth C."/>
            <person name="Jen D."/>
            <person name="Larson L."/>
            <person name="Mehta T."/>
            <person name="Park D."/>
            <person name="Pearson M."/>
            <person name="Richards J."/>
            <person name="Roberts A."/>
            <person name="Saif S."/>
            <person name="Shea T.D."/>
            <person name="Shenoy N."/>
            <person name="Sisk P."/>
            <person name="Stolte C."/>
            <person name="Sykes S.N."/>
            <person name="Walk T."/>
            <person name="White J."/>
            <person name="Yandava C."/>
            <person name="Izard J."/>
            <person name="Baranova O.V."/>
            <person name="Blanton J.M."/>
            <person name="Tanner A.C."/>
            <person name="Dewhirst F."/>
            <person name="Haas B."/>
            <person name="Nusbaum C."/>
            <person name="Birren B."/>
        </authorList>
    </citation>
    <scope>NUCLEOTIDE SEQUENCE [LARGE SCALE GENOMIC DNA]</scope>
    <source>
        <strain evidence="2 3">ATCC 29453</strain>
    </source>
</reference>
<dbReference type="eggNOG" id="ENOG502Z8WP">
    <property type="taxonomic scope" value="Bacteria"/>
</dbReference>
<reference evidence="2 3" key="2">
    <citation type="submission" date="2011-10" db="EMBL/GenBank/DDBJ databases">
        <title>The Genome Sequence of Simonsiella muelleri ATCC 29453.</title>
        <authorList>
            <consortium name="The Broad Institute Genome Sequencing Platform"/>
            <consortium name="The Broad Institute Genome Sequencing Center for Infectious Disease"/>
            <person name="Earl A."/>
            <person name="Ward D."/>
            <person name="Feldgarden M."/>
            <person name="Gevers D."/>
            <person name="Izard J."/>
            <person name="Baranova O.V."/>
            <person name="Blanton J.M."/>
            <person name="Tanner A.C."/>
            <person name="Dewhirst F."/>
            <person name="Young S.K."/>
            <person name="Zeng Q."/>
            <person name="Gargeya S."/>
            <person name="Fitzgerald M."/>
            <person name="Haas B."/>
            <person name="Abouelleil A."/>
            <person name="Alvarado L."/>
            <person name="Arachchi H.M."/>
            <person name="Berlin A."/>
            <person name="Brown A."/>
            <person name="Chapman S.B."/>
            <person name="Chen Z."/>
            <person name="Dunbar C."/>
            <person name="Freedman E."/>
            <person name="Gearin G."/>
            <person name="Goldberg J."/>
            <person name="Griggs A."/>
            <person name="Gujja S."/>
            <person name="Heiman D."/>
            <person name="Howarth C."/>
            <person name="Larson L."/>
            <person name="Lui A."/>
            <person name="MacDonald P.J.P."/>
            <person name="Montmayeur A."/>
            <person name="Murphy C."/>
            <person name="Neiman D."/>
            <person name="Pearson M."/>
            <person name="Priest M."/>
            <person name="Roberts A."/>
            <person name="Saif S."/>
            <person name="Shea T."/>
            <person name="Shenoy N."/>
            <person name="Sisk P."/>
            <person name="Stolte C."/>
            <person name="Sykes S."/>
            <person name="Wortman J."/>
            <person name="Nusbaum C."/>
            <person name="Birren B."/>
        </authorList>
    </citation>
    <scope>NUCLEOTIDE SEQUENCE [LARGE SCALE GENOMIC DNA]</scope>
    <source>
        <strain evidence="2 3">ATCC 29453</strain>
    </source>
</reference>
<protein>
    <recommendedName>
        <fullName evidence="4">Type IV pilin accessory protein</fullName>
    </recommendedName>
</protein>
<dbReference type="RefSeq" id="WP_002642756.1">
    <property type="nucleotide sequence ID" value="NZ_CP019448.1"/>
</dbReference>
<keyword evidence="1" id="KW-0472">Membrane</keyword>
<evidence type="ECO:0000313" key="3">
    <source>
        <dbReference type="Proteomes" id="UP000017813"/>
    </source>
</evidence>
<sequence>MIRKPSKFRVHAFLWHLLCSLIMATLSSAVVFWIWHPGLLAKAVGVGHIFLMMLAVDVILGPLLTFAVAKQGKKSLKFDLSVIIFVQVAALIYGLHSIAANRPVYLAFDIWRFEIVRASDVRPEALKRAQSPYNHLSWFGPKWVAVKPATTAEDKNNRLFGELSTGISPGMQPDLYDSIENQWNVIVSEGAKLSDLKKFNPPEKVDAVIAKYPTADKFYPLKSLGTSMTVLINSKEKRILDLVDLRPWEE</sequence>
<evidence type="ECO:0008006" key="4">
    <source>
        <dbReference type="Google" id="ProtNLM"/>
    </source>
</evidence>
<evidence type="ECO:0000313" key="2">
    <source>
        <dbReference type="EMBL" id="EFG30339.1"/>
    </source>
</evidence>
<comment type="caution">
    <text evidence="2">The sequence shown here is derived from an EMBL/GenBank/DDBJ whole genome shotgun (WGS) entry which is preliminary data.</text>
</comment>
<feature type="transmembrane region" description="Helical" evidence="1">
    <location>
        <begin position="80"/>
        <end position="99"/>
    </location>
</feature>